<name>A0ACB8VLW1_9TELE</name>
<gene>
    <name evidence="1" type="ORF">L3Q82_017696</name>
</gene>
<evidence type="ECO:0000313" key="1">
    <source>
        <dbReference type="EMBL" id="KAI3356489.1"/>
    </source>
</evidence>
<organism evidence="1 2">
    <name type="scientific">Scortum barcoo</name>
    <name type="common">barcoo grunter</name>
    <dbReference type="NCBI Taxonomy" id="214431"/>
    <lineage>
        <taxon>Eukaryota</taxon>
        <taxon>Metazoa</taxon>
        <taxon>Chordata</taxon>
        <taxon>Craniata</taxon>
        <taxon>Vertebrata</taxon>
        <taxon>Euteleostomi</taxon>
        <taxon>Actinopterygii</taxon>
        <taxon>Neopterygii</taxon>
        <taxon>Teleostei</taxon>
        <taxon>Neoteleostei</taxon>
        <taxon>Acanthomorphata</taxon>
        <taxon>Eupercaria</taxon>
        <taxon>Centrarchiformes</taxon>
        <taxon>Terapontoidei</taxon>
        <taxon>Terapontidae</taxon>
        <taxon>Scortum</taxon>
    </lineage>
</organism>
<sequence>MATSAVPSDNLPTYKLVVVGDGGVGKSALTIQFFQKIFVPDYDPTIEDSYLKHTEIDGQWAILDVLDTAGQEEFSAMREQYMRTGDGFLIVFSVTDKASFEHVDRFHQLILRVKDREAFPMVLVANKVDLVHLRKVTTDQGQEMAAKHNITYIETSAKDPPMNVDKAFHELVRVISEEFLLCDSLCPQTTGPRAKPEEEKEDEMESRTVRGFPQVPLRHIVTSLLFIIRNILTPTCTPTYLWMWCLDIVPVKEKNIENDDSGGLRAGIFTGRLLFTSMFLLRDFSSAFNTIILQTLINKLLLFRLTPYLCIWIRDFLTRQPQTIKVHGILSSPITLSTSSPRGVSTLLTKLRQAGLNTSVLAAFYRCVVESTLTFSNTAWYGNCSAADRKVLQRALKATQKITRSSLLPLRTSIPAGAGAARPVSWGTPPTRPINCLIPIPQTMPGTKADRRTMNLLLWILNFSLCWTAADAQMGFDGPLSAQEQMYILYEIKLQCYQNLSNIDLGSTDEVCPPDWDGLICWPHGSPGLVTKVPCPSYIYDFNHKGHAYRRCDVNGSWVFVDRWNKTWTNYSECLRFLQPNDEEGRQDFFERLYIMYTVGYAVSFSSLLVAIFIIGYFRRLHCTRNYIHMHLFVSFMLRAVSIFVKDKVVHSSAGLQDFDSALLDNLKTVSMAPLDKSQYEITSCSARHWLSIHFQPLDPGPGRGGSSLSRDAQTSLTPDTSCQLFQGDPEAFPGQPRDIVSPACPGSSPRPPPGGTCLEHLPREASQGASKQMPKPPQLTPLNAKEQRLYGSTPSSSRVTELLTLSLRRAPSHPAEETHFGPLVSACESCPYGHYPKFMTIGEVTSAWVMDESTSEFPSLRFLIGRQVGGIEEILEVFLPPSDNVPSRGQQLPTCTVNSVGRVLLPPSEAPDGLPESLRGRPIVLLHGLTELLPDPSFCLQDHPGCGLLGLPALPEVGVEDLPDRGLGQTFPTDPHNTFGSARDSKKAGYSVLLFGPVGTNNSKRPIPNPKAQGSDPLVHRGELQHMAAELGSYKQAHTSSPPLTLGNSRVVENPAPFKELGSRAQAMRGGIVVVEAPCHDCYPNPHCTGPSWIFLWVHRGGQVPRSKQDVKKVFMFCHQIGCKVTVLLFIYFLATNYYWILVEGLYLHSLIFMAFRSDSKYLWGFILIGWGVPAVFVAVWAIVRATLADARCWELSAGNIKWIYQVPILTAIGLNFILFVNIVRVLATKIRETNAGRYDTRKQYRKLAKSTLVLVLVFGIHYIIFVGMPHTFEGPSWEVRMYCELFFNSFQGFFVSIIYCYCNGEVQTEIKKTWTRWNLAFEWEGPVVCGRYHYGSVVVGLNNNSTSSQSHLAGGGLSTRSTTLVSSRVSRSTAPPTISMHATLPGYVISNSDPSIPEEPEDSGPKRVDDISLKENLPVVSTSATADDEEETLFSDSVTTNLSNPTDRKVCFNVKTSALYQKLQSETHLNKEPPEEDEKCDGEEAAVKRPRWLQPLRLTVQWMD</sequence>
<dbReference type="EMBL" id="CM041550">
    <property type="protein sequence ID" value="KAI3356489.1"/>
    <property type="molecule type" value="Genomic_DNA"/>
</dbReference>
<proteinExistence type="predicted"/>
<evidence type="ECO:0000313" key="2">
    <source>
        <dbReference type="Proteomes" id="UP000831701"/>
    </source>
</evidence>
<comment type="caution">
    <text evidence="1">The sequence shown here is derived from an EMBL/GenBank/DDBJ whole genome shotgun (WGS) entry which is preliminary data.</text>
</comment>
<keyword evidence="2" id="KW-1185">Reference proteome</keyword>
<accession>A0ACB8VLW1</accession>
<dbReference type="Proteomes" id="UP000831701">
    <property type="component" value="Chromosome 20"/>
</dbReference>
<protein>
    <submittedName>
        <fullName evidence="1">Uncharacterized protein</fullName>
    </submittedName>
</protein>
<reference evidence="1" key="1">
    <citation type="submission" date="2022-04" db="EMBL/GenBank/DDBJ databases">
        <title>Jade perch genome.</title>
        <authorList>
            <person name="Chao B."/>
        </authorList>
    </citation>
    <scope>NUCLEOTIDE SEQUENCE</scope>
    <source>
        <strain evidence="1">CB-2022</strain>
    </source>
</reference>